<dbReference type="Proteomes" id="UP000572680">
    <property type="component" value="Unassembled WGS sequence"/>
</dbReference>
<evidence type="ECO:0000313" key="2">
    <source>
        <dbReference type="Proteomes" id="UP000572680"/>
    </source>
</evidence>
<name>A0A7W3LJS7_ACTNM</name>
<reference evidence="1 2" key="1">
    <citation type="submission" date="2020-08" db="EMBL/GenBank/DDBJ databases">
        <title>Genomic Encyclopedia of Type Strains, Phase IV (KMG-IV): sequencing the most valuable type-strain genomes for metagenomic binning, comparative biology and taxonomic classification.</title>
        <authorList>
            <person name="Goeker M."/>
        </authorList>
    </citation>
    <scope>NUCLEOTIDE SEQUENCE [LARGE SCALE GENOMIC DNA]</scope>
    <source>
        <strain evidence="1 2">DSM 44197</strain>
    </source>
</reference>
<comment type="caution">
    <text evidence="1">The sequence shown here is derived from an EMBL/GenBank/DDBJ whole genome shotgun (WGS) entry which is preliminary data.</text>
</comment>
<protein>
    <submittedName>
        <fullName evidence="1">Uncharacterized protein</fullName>
    </submittedName>
</protein>
<keyword evidence="2" id="KW-1185">Reference proteome</keyword>
<sequence length="87" mass="9084">MGPTDEPRFDPRALTRAQRQGDACVACRKRWPRPRVRVGRVPDGSGVFACADCAPALPTLGARHAPPATGVARPVATPASARAAVVT</sequence>
<gene>
    <name evidence="1" type="ORF">HNR61_001042</name>
</gene>
<organism evidence="1 2">
    <name type="scientific">Actinomadura namibiensis</name>
    <dbReference type="NCBI Taxonomy" id="182080"/>
    <lineage>
        <taxon>Bacteria</taxon>
        <taxon>Bacillati</taxon>
        <taxon>Actinomycetota</taxon>
        <taxon>Actinomycetes</taxon>
        <taxon>Streptosporangiales</taxon>
        <taxon>Thermomonosporaceae</taxon>
        <taxon>Actinomadura</taxon>
    </lineage>
</organism>
<dbReference type="RefSeq" id="WP_083999078.1">
    <property type="nucleotide sequence ID" value="NZ_JBHTED010000001.1"/>
</dbReference>
<evidence type="ECO:0000313" key="1">
    <source>
        <dbReference type="EMBL" id="MBA8949444.1"/>
    </source>
</evidence>
<proteinExistence type="predicted"/>
<accession>A0A7W3LJS7</accession>
<dbReference type="AlphaFoldDB" id="A0A7W3LJS7"/>
<dbReference type="EMBL" id="JACJIA010000001">
    <property type="protein sequence ID" value="MBA8949444.1"/>
    <property type="molecule type" value="Genomic_DNA"/>
</dbReference>